<dbReference type="SUPFAM" id="SSF52540">
    <property type="entry name" value="P-loop containing nucleoside triphosphate hydrolases"/>
    <property type="match status" value="4"/>
</dbReference>
<dbReference type="HAMAP" id="MF_00969">
    <property type="entry name" value="TRCF"/>
    <property type="match status" value="1"/>
</dbReference>
<dbReference type="SMART" id="SM01058">
    <property type="entry name" value="CarD_TRCF"/>
    <property type="match status" value="1"/>
</dbReference>
<sequence>METLGTGHQVTVHGLPEGYDALFLSNLARGNAYSDVLHICRDDVRLATLAAEVRFFVPDLDVLVFPAWDCVPYDRVSPSADLAAQRTDTLTRLAGPHLGKPRLVITTVAAVTQRVPGKRVFNGAVFRILAGKRLNVDALMGYLVRNGYTRSGQVMEPGEYAVRGGIIDLYPPGTGEPLRLDLFGDDVDTIRTFDPLTQRSTGNLDEVLLKPMSEVILTEDSIARFRTRYRELFGAPSKDDLLYEAVSAGRTVQGIEHWMPLFHDGLDTLFAYLPQALVTCDHQFEQAWEARIALIREYFDARISLNNLSDSVNGTVYHPIRPEWLFMEPDEFPRLLKTVPSLLFSPFAAPDVGSDCVDAGGRLGRDFADVRARHGENVYDAVQAHIGLEQGKGNRVVIAALSYGSRDRLTGVLRDHGVQHLSCPDDWEAACKQTVSSVPVVVLGLDHGFFGPGFVLLAEQDILGDRLARPSTRKRQGKADAFIRDASALAEGDLVVHAEHGIGRYVGLENLDIGGAAHDCLCLVYDGGDKLFVPVENIDVLTRYGSEQGGVSLDRLGSPAWQSRKAQLKQRIRDMADQLIQVAAQRQLRDADVLTVPDGLFDEFCARFPYAETDDQLKAIADTLDDMAKGQPMDRLVCGDVGFGKTEVALRAAFVAAMSGTQVAVVVPTTLLARQHYQNFIERFRDMPVRIAQLSRLVSAKDAARVREELEKGTLDIVIGTHAVVSKSVKFQRLGLLIVDEEQHFGVAHKEQLKQLKADVHVLTLSATPIPRTLQLALTGVRELSLIATPPVDRLTVRTFVMPFDGVVIREAILRERYRGGQSFFVCPRLADIDKAVEQLKVLVPEVRTIVAHGQMSAGRLEEVMKSFADGDYDILVATNIIESGLDMPRVNTIIIHRADMFGLSQLYQLRGRVGRGKQRGYAYLTLPPGRILAPAAEKRLTVMQTLDTLGAGFSLASHDMDIRGAGNLLGDEQSGHIKEVGIELYQTLLQEAVAAARKGGGSSGEESRDSGWSPQISLGIPVLLPEGYIKDLSVRLGLYRRIAELQTPDEIENLMSELVDRFGPLPPEARNLLSVVGIRQLCLRAHMEKVDAGPKGAVLTLRGNTFPNPEGLVRFISQNIALVKVRPDHKIVYVRHWPMPEDRMAGLYQLMENLAKVAEEVTACL</sequence>
<dbReference type="Pfam" id="PF03461">
    <property type="entry name" value="TRCF"/>
    <property type="match status" value="1"/>
</dbReference>
<evidence type="ECO:0000256" key="4">
    <source>
        <dbReference type="ARBA" id="ARBA00022801"/>
    </source>
</evidence>
<evidence type="ECO:0000256" key="5">
    <source>
        <dbReference type="ARBA" id="ARBA00022806"/>
    </source>
</evidence>
<dbReference type="Gene3D" id="3.40.50.300">
    <property type="entry name" value="P-loop containing nucleotide triphosphate hydrolases"/>
    <property type="match status" value="2"/>
</dbReference>
<keyword evidence="3 9" id="KW-0227">DNA damage</keyword>
<dbReference type="GO" id="GO:0000716">
    <property type="term" value="P:transcription-coupled nucleotide-excision repair, DNA damage recognition"/>
    <property type="evidence" value="ECO:0007669"/>
    <property type="project" value="UniProtKB-UniRule"/>
</dbReference>
<dbReference type="AlphaFoldDB" id="A0A143DFY2"/>
<dbReference type="InterPro" id="IPR001650">
    <property type="entry name" value="Helicase_C-like"/>
</dbReference>
<dbReference type="InterPro" id="IPR047112">
    <property type="entry name" value="RecG/Mfd"/>
</dbReference>
<dbReference type="Pfam" id="PF02559">
    <property type="entry name" value="CarD_TRCF_RID"/>
    <property type="match status" value="1"/>
</dbReference>
<keyword evidence="7 9" id="KW-0238">DNA-binding</keyword>
<dbReference type="Gene3D" id="2.40.10.170">
    <property type="match status" value="1"/>
</dbReference>
<evidence type="ECO:0000256" key="6">
    <source>
        <dbReference type="ARBA" id="ARBA00022840"/>
    </source>
</evidence>
<dbReference type="Gene3D" id="3.40.50.11180">
    <property type="match status" value="1"/>
</dbReference>
<dbReference type="InterPro" id="IPR036101">
    <property type="entry name" value="CarD-like/TRCF_RID_sf"/>
</dbReference>
<dbReference type="SUPFAM" id="SSF141259">
    <property type="entry name" value="CarD-like"/>
    <property type="match status" value="1"/>
</dbReference>
<accession>A0A143DFY2</accession>
<evidence type="ECO:0000313" key="13">
    <source>
        <dbReference type="Proteomes" id="UP000076066"/>
    </source>
</evidence>
<dbReference type="NCBIfam" id="TIGR00580">
    <property type="entry name" value="mfd"/>
    <property type="match status" value="1"/>
</dbReference>
<dbReference type="InterPro" id="IPR037235">
    <property type="entry name" value="TRCF-like_C_D7"/>
</dbReference>
<dbReference type="KEGG" id="hjo:AY555_08650"/>
<name>A0A143DFY2_9PROT</name>
<dbReference type="SUPFAM" id="SSF143517">
    <property type="entry name" value="TRCF domain-like"/>
    <property type="match status" value="1"/>
</dbReference>
<evidence type="ECO:0000259" key="11">
    <source>
        <dbReference type="PROSITE" id="PS51194"/>
    </source>
</evidence>
<keyword evidence="6 9" id="KW-0067">ATP-binding</keyword>
<feature type="domain" description="Helicase C-terminal" evidence="11">
    <location>
        <begin position="808"/>
        <end position="962"/>
    </location>
</feature>
<dbReference type="PANTHER" id="PTHR47964:SF1">
    <property type="entry name" value="ATP-DEPENDENT DNA HELICASE HOMOLOG RECG, CHLOROPLASTIC"/>
    <property type="match status" value="1"/>
</dbReference>
<dbReference type="PROSITE" id="PS51192">
    <property type="entry name" value="HELICASE_ATP_BIND_1"/>
    <property type="match status" value="1"/>
</dbReference>
<dbReference type="CDD" id="cd17991">
    <property type="entry name" value="DEXHc_TRCF"/>
    <property type="match status" value="1"/>
</dbReference>
<evidence type="ECO:0000256" key="9">
    <source>
        <dbReference type="HAMAP-Rule" id="MF_00969"/>
    </source>
</evidence>
<reference evidence="12 13" key="1">
    <citation type="submission" date="2016-02" db="EMBL/GenBank/DDBJ databases">
        <title>Complete Genome of H5569, the type strain of the newly described species Haematospirillium jordaniae.</title>
        <authorList>
            <person name="Nicholson A.C."/>
            <person name="Humrighouse B.W."/>
            <person name="Loparov V."/>
            <person name="McQuiston J.R."/>
        </authorList>
    </citation>
    <scope>NUCLEOTIDE SEQUENCE [LARGE SCALE GENOMIC DNA]</scope>
    <source>
        <strain evidence="12 13">H5569</strain>
    </source>
</reference>
<evidence type="ECO:0000259" key="10">
    <source>
        <dbReference type="PROSITE" id="PS51192"/>
    </source>
</evidence>
<evidence type="ECO:0000313" key="12">
    <source>
        <dbReference type="EMBL" id="AMW35662.1"/>
    </source>
</evidence>
<dbReference type="EMBL" id="CP014525">
    <property type="protein sequence ID" value="AMW35662.1"/>
    <property type="molecule type" value="Genomic_DNA"/>
</dbReference>
<dbReference type="GO" id="GO:0005524">
    <property type="term" value="F:ATP binding"/>
    <property type="evidence" value="ECO:0007669"/>
    <property type="project" value="UniProtKB-UniRule"/>
</dbReference>
<dbReference type="Gene3D" id="3.90.1150.50">
    <property type="entry name" value="Transcription-repair-coupling factor, D7 domain"/>
    <property type="match status" value="1"/>
</dbReference>
<keyword evidence="5" id="KW-0347">Helicase</keyword>
<evidence type="ECO:0000256" key="3">
    <source>
        <dbReference type="ARBA" id="ARBA00022763"/>
    </source>
</evidence>
<dbReference type="InterPro" id="IPR014001">
    <property type="entry name" value="Helicase_ATP-bd"/>
</dbReference>
<dbReference type="InterPro" id="IPR005118">
    <property type="entry name" value="TRCF_C"/>
</dbReference>
<evidence type="ECO:0000256" key="2">
    <source>
        <dbReference type="ARBA" id="ARBA00022741"/>
    </source>
</evidence>
<dbReference type="Gene3D" id="3.30.2060.10">
    <property type="entry name" value="Penicillin-binding protein 1b domain"/>
    <property type="match status" value="1"/>
</dbReference>
<keyword evidence="2 9" id="KW-0547">Nucleotide-binding</keyword>
<dbReference type="OrthoDB" id="9804325at2"/>
<keyword evidence="13" id="KW-1185">Reference proteome</keyword>
<dbReference type="GO" id="GO:0016787">
    <property type="term" value="F:hydrolase activity"/>
    <property type="evidence" value="ECO:0007669"/>
    <property type="project" value="UniProtKB-KW"/>
</dbReference>
<dbReference type="SMART" id="SM00982">
    <property type="entry name" value="TRCF"/>
    <property type="match status" value="1"/>
</dbReference>
<dbReference type="PANTHER" id="PTHR47964">
    <property type="entry name" value="ATP-DEPENDENT DNA HELICASE HOMOLOG RECG, CHLOROPLASTIC"/>
    <property type="match status" value="1"/>
</dbReference>
<dbReference type="GO" id="GO:0006355">
    <property type="term" value="P:regulation of DNA-templated transcription"/>
    <property type="evidence" value="ECO:0007669"/>
    <property type="project" value="UniProtKB-UniRule"/>
</dbReference>
<organism evidence="12 13">
    <name type="scientific">Haematospirillum jordaniae</name>
    <dbReference type="NCBI Taxonomy" id="1549855"/>
    <lineage>
        <taxon>Bacteria</taxon>
        <taxon>Pseudomonadati</taxon>
        <taxon>Pseudomonadota</taxon>
        <taxon>Alphaproteobacteria</taxon>
        <taxon>Rhodospirillales</taxon>
        <taxon>Novispirillaceae</taxon>
        <taxon>Haematospirillum</taxon>
    </lineage>
</organism>
<dbReference type="InterPro" id="IPR011545">
    <property type="entry name" value="DEAD/DEAH_box_helicase_dom"/>
</dbReference>
<dbReference type="SMART" id="SM00487">
    <property type="entry name" value="DEXDc"/>
    <property type="match status" value="1"/>
</dbReference>
<dbReference type="InterPro" id="IPR003711">
    <property type="entry name" value="CarD-like/TRCF_RID"/>
</dbReference>
<comment type="function">
    <text evidence="9">Couples transcription and DNA repair by recognizing RNA polymerase (RNAP) stalled at DNA lesions. Mediates ATP-dependent release of RNAP and its truncated transcript from the DNA, and recruitment of nucleotide excision repair machinery to the damaged site.</text>
</comment>
<dbReference type="SMART" id="SM00490">
    <property type="entry name" value="HELICc"/>
    <property type="match status" value="1"/>
</dbReference>
<evidence type="ECO:0000256" key="1">
    <source>
        <dbReference type="ARBA" id="ARBA00022490"/>
    </source>
</evidence>
<dbReference type="Pfam" id="PF00270">
    <property type="entry name" value="DEAD"/>
    <property type="match status" value="1"/>
</dbReference>
<evidence type="ECO:0000256" key="8">
    <source>
        <dbReference type="ARBA" id="ARBA00023204"/>
    </source>
</evidence>
<comment type="similarity">
    <text evidence="9">In the C-terminal section; belongs to the helicase family. RecG subfamily.</text>
</comment>
<dbReference type="Proteomes" id="UP000076066">
    <property type="component" value="Chromosome"/>
</dbReference>
<dbReference type="PROSITE" id="PS51194">
    <property type="entry name" value="HELICASE_CTER"/>
    <property type="match status" value="1"/>
</dbReference>
<dbReference type="Pfam" id="PF17757">
    <property type="entry name" value="UvrB_inter"/>
    <property type="match status" value="1"/>
</dbReference>
<feature type="domain" description="Helicase ATP-binding" evidence="10">
    <location>
        <begin position="626"/>
        <end position="787"/>
    </location>
</feature>
<dbReference type="EC" id="3.6.4.-" evidence="9"/>
<dbReference type="InterPro" id="IPR041471">
    <property type="entry name" value="UvrB_inter"/>
</dbReference>
<dbReference type="GO" id="GO:0005737">
    <property type="term" value="C:cytoplasm"/>
    <property type="evidence" value="ECO:0007669"/>
    <property type="project" value="UniProtKB-SubCell"/>
</dbReference>
<dbReference type="InterPro" id="IPR027417">
    <property type="entry name" value="P-loop_NTPase"/>
</dbReference>
<evidence type="ECO:0000256" key="7">
    <source>
        <dbReference type="ARBA" id="ARBA00023125"/>
    </source>
</evidence>
<dbReference type="GO" id="GO:0003684">
    <property type="term" value="F:damaged DNA binding"/>
    <property type="evidence" value="ECO:0007669"/>
    <property type="project" value="InterPro"/>
</dbReference>
<dbReference type="InterPro" id="IPR004576">
    <property type="entry name" value="Mfd"/>
</dbReference>
<comment type="subcellular location">
    <subcellularLocation>
        <location evidence="9">Cytoplasm</location>
    </subcellularLocation>
</comment>
<comment type="similarity">
    <text evidence="9">In the N-terminal section; belongs to the UvrB family.</text>
</comment>
<keyword evidence="1 9" id="KW-0963">Cytoplasm</keyword>
<dbReference type="GO" id="GO:0003678">
    <property type="term" value="F:DNA helicase activity"/>
    <property type="evidence" value="ECO:0007669"/>
    <property type="project" value="TreeGrafter"/>
</dbReference>
<protein>
    <recommendedName>
        <fullName evidence="9">Transcription-repair-coupling factor</fullName>
        <shortName evidence="9">TRCF</shortName>
        <ecNumber evidence="9">3.6.4.-</ecNumber>
    </recommendedName>
</protein>
<keyword evidence="8 9" id="KW-0234">DNA repair</keyword>
<proteinExistence type="inferred from homology"/>
<dbReference type="STRING" id="1549855.AY555_08650"/>
<gene>
    <name evidence="9" type="primary">mfd</name>
    <name evidence="12" type="ORF">AY555_08650</name>
</gene>
<dbReference type="Pfam" id="PF00271">
    <property type="entry name" value="Helicase_C"/>
    <property type="match status" value="1"/>
</dbReference>
<keyword evidence="4 9" id="KW-0378">Hydrolase</keyword>